<comment type="subcellular location">
    <subcellularLocation>
        <location evidence="1">Golgi apparatus membrane</location>
        <topology evidence="1">Peripheral membrane protein</topology>
    </subcellularLocation>
</comment>
<reference evidence="13" key="1">
    <citation type="journal article" date="2014" name="Genome Announc.">
        <title>Draft genome sequence of Rhodosporidium toruloides CECT1137, an oleaginous yeast of biotechnological interest.</title>
        <authorList>
            <person name="Morin N."/>
            <person name="Calcas X."/>
            <person name="Devillers H."/>
            <person name="Durrens P."/>
            <person name="Sherman D.J."/>
            <person name="Nicaud J.-M."/>
            <person name="Neuveglise C."/>
        </authorList>
    </citation>
    <scope>NUCLEOTIDE SEQUENCE</scope>
    <source>
        <strain evidence="13">CECT1137</strain>
    </source>
</reference>
<comment type="similarity">
    <text evidence="2">Belongs to the COG2 family.</text>
</comment>
<evidence type="ECO:0000256" key="7">
    <source>
        <dbReference type="ARBA" id="ARBA00023136"/>
    </source>
</evidence>
<feature type="compositionally biased region" description="Polar residues" evidence="10">
    <location>
        <begin position="14"/>
        <end position="28"/>
    </location>
</feature>
<feature type="domain" description="COG complex component COG2 C-terminal" evidence="12">
    <location>
        <begin position="482"/>
        <end position="817"/>
    </location>
</feature>
<evidence type="ECO:0000256" key="3">
    <source>
        <dbReference type="ARBA" id="ARBA00020977"/>
    </source>
</evidence>
<keyword evidence="5" id="KW-0653">Protein transport</keyword>
<evidence type="ECO:0000256" key="8">
    <source>
        <dbReference type="ARBA" id="ARBA00031344"/>
    </source>
</evidence>
<dbReference type="AlphaFoldDB" id="A0A061AKX7"/>
<evidence type="ECO:0000259" key="11">
    <source>
        <dbReference type="Pfam" id="PF06148"/>
    </source>
</evidence>
<evidence type="ECO:0000256" key="1">
    <source>
        <dbReference type="ARBA" id="ARBA00004395"/>
    </source>
</evidence>
<evidence type="ECO:0000256" key="4">
    <source>
        <dbReference type="ARBA" id="ARBA00022448"/>
    </source>
</evidence>
<evidence type="ECO:0000259" key="12">
    <source>
        <dbReference type="Pfam" id="PF12022"/>
    </source>
</evidence>
<dbReference type="InterPro" id="IPR024602">
    <property type="entry name" value="COG_su2_N"/>
</dbReference>
<keyword evidence="9" id="KW-0175">Coiled coil</keyword>
<dbReference type="GO" id="GO:0000139">
    <property type="term" value="C:Golgi membrane"/>
    <property type="evidence" value="ECO:0007669"/>
    <property type="project" value="UniProtKB-SubCell"/>
</dbReference>
<organism evidence="13">
    <name type="scientific">Rhodotorula toruloides</name>
    <name type="common">Yeast</name>
    <name type="synonym">Rhodosporidium toruloides</name>
    <dbReference type="NCBI Taxonomy" id="5286"/>
    <lineage>
        <taxon>Eukaryota</taxon>
        <taxon>Fungi</taxon>
        <taxon>Dikarya</taxon>
        <taxon>Basidiomycota</taxon>
        <taxon>Pucciniomycotina</taxon>
        <taxon>Microbotryomycetes</taxon>
        <taxon>Sporidiobolales</taxon>
        <taxon>Sporidiobolaceae</taxon>
        <taxon>Rhodotorula</taxon>
    </lineage>
</organism>
<evidence type="ECO:0000313" key="13">
    <source>
        <dbReference type="EMBL" id="CDR38213.1"/>
    </source>
</evidence>
<dbReference type="Pfam" id="PF06148">
    <property type="entry name" value="COG2_N"/>
    <property type="match status" value="1"/>
</dbReference>
<dbReference type="EMBL" id="LK052938">
    <property type="protein sequence ID" value="CDR38213.1"/>
    <property type="molecule type" value="Genomic_DNA"/>
</dbReference>
<dbReference type="GO" id="GO:0015031">
    <property type="term" value="P:protein transport"/>
    <property type="evidence" value="ECO:0007669"/>
    <property type="project" value="UniProtKB-KW"/>
</dbReference>
<feature type="coiled-coil region" evidence="9">
    <location>
        <begin position="148"/>
        <end position="175"/>
    </location>
</feature>
<feature type="domain" description="Conserved oligomeric Golgi complex subunit 2 N-terminal" evidence="11">
    <location>
        <begin position="65"/>
        <end position="126"/>
    </location>
</feature>
<dbReference type="InterPro" id="IPR024603">
    <property type="entry name" value="COG_complex_COG2_C"/>
</dbReference>
<name>A0A061AKX7_RHOTO</name>
<dbReference type="GO" id="GO:0017119">
    <property type="term" value="C:Golgi transport complex"/>
    <property type="evidence" value="ECO:0007669"/>
    <property type="project" value="TreeGrafter"/>
</dbReference>
<proteinExistence type="inferred from homology"/>
<dbReference type="GO" id="GO:0006891">
    <property type="term" value="P:intra-Golgi vesicle-mediated transport"/>
    <property type="evidence" value="ECO:0007669"/>
    <property type="project" value="TreeGrafter"/>
</dbReference>
<gene>
    <name evidence="13" type="ORF">RHTO0S_03e05952g</name>
</gene>
<keyword evidence="6" id="KW-0333">Golgi apparatus</keyword>
<feature type="region of interest" description="Disordered" evidence="10">
    <location>
        <begin position="1"/>
        <end position="38"/>
    </location>
</feature>
<evidence type="ECO:0000256" key="10">
    <source>
        <dbReference type="SAM" id="MobiDB-lite"/>
    </source>
</evidence>
<accession>A0A061AKX7</accession>
<dbReference type="Pfam" id="PF12022">
    <property type="entry name" value="COG2_C"/>
    <property type="match status" value="1"/>
</dbReference>
<dbReference type="OrthoDB" id="332281at2759"/>
<sequence>MAGDALQDPFNPAQPATTSPSRPATLSPPSKPALSHRPSFTTVLSTADLSAAVEGQVDLPSAPPLSHEALAGDDFDASEFLLARRHTPLDDLRSELRGYLATLRTSLVGVINEEYEAFIGLSLGLKHAAVSQSLATIRRPVLSVRGEVMRVKDELEDMRSEMSGVLDERKEVREMKAMMRRLLATEEAVDKVEGLLKPAGEGDKSRSLDLAVDSPAKRLERIASEYTHMLYLVERAGDLPFVKALQPRIDRVTSALRTDLSSLLSAILAGSPSTPTYREELTIALRTFLSLGLVSQVEDIVRRDVARPFVKHAIHRDALSPPSDSAALSSHPAHVPPPYRIEHIGVPPAHREGTDAAPLTALYNRILAFVSHDCGVLLDVAERVLVTQPDRRRIDSDGAASTGGEAEKVEGFEILTNVLFDEIGTALMGELGGVIYAAGRPTVFHQNYLLTTAFVSRIESLSPTLARLTSLRSHSTYTTLLKRFQLPVYFQLRFKDAVTSVERAFEVGQASGGGAEGFVMSESEAAFKALRRCWDDDVWLEELAGRFWRLTLQIVSRYRTWLNDRVPRYVLPTSASSANLAAAAPGSPASRASFDGDRSRLAASAGNSRPATPGPAPVNDEVSEETTLRQLTVLIADAQTMERKVLDLFEERIKGRLPADGRDEAGDIMRDSLSSVTAIVPSLSSQITTILIKRCAEHLKLVRSVASQVRASTRKGPSEPSYFVHNILKEVRAYLGGPGRVVEVELRRRLATVVVEDIAGRYTSILSTQKKTEDSLRWLKKGRQGLSFFGRAATASTGAEDGSSDDDRVKMQMQLDVETLAKDAEELGVDVEGCEAFRTLRRAAAGEVKDEEGKK</sequence>
<evidence type="ECO:0000256" key="6">
    <source>
        <dbReference type="ARBA" id="ARBA00023034"/>
    </source>
</evidence>
<feature type="compositionally biased region" description="Low complexity" evidence="10">
    <location>
        <begin position="580"/>
        <end position="593"/>
    </location>
</feature>
<dbReference type="PANTHER" id="PTHR12961:SF0">
    <property type="entry name" value="CONSERVED OLIGOMERIC GOLGI COMPLEX SUBUNIT 2"/>
    <property type="match status" value="1"/>
</dbReference>
<dbReference type="GO" id="GO:0007030">
    <property type="term" value="P:Golgi organization"/>
    <property type="evidence" value="ECO:0007669"/>
    <property type="project" value="InterPro"/>
</dbReference>
<keyword evidence="4" id="KW-0813">Transport</keyword>
<feature type="region of interest" description="Disordered" evidence="10">
    <location>
        <begin position="580"/>
        <end position="623"/>
    </location>
</feature>
<evidence type="ECO:0000256" key="5">
    <source>
        <dbReference type="ARBA" id="ARBA00022927"/>
    </source>
</evidence>
<evidence type="ECO:0000256" key="9">
    <source>
        <dbReference type="SAM" id="Coils"/>
    </source>
</evidence>
<dbReference type="InterPro" id="IPR009316">
    <property type="entry name" value="COG2"/>
</dbReference>
<protein>
    <recommendedName>
        <fullName evidence="3">Conserved oligomeric Golgi complex subunit 2</fullName>
    </recommendedName>
    <alternativeName>
        <fullName evidence="8">Component of oligomeric Golgi complex 2</fullName>
    </alternativeName>
</protein>
<evidence type="ECO:0000256" key="2">
    <source>
        <dbReference type="ARBA" id="ARBA00007603"/>
    </source>
</evidence>
<dbReference type="PANTHER" id="PTHR12961">
    <property type="entry name" value="CONSERVED OLIGOMERIC GOLGI COMPLEX COMPONENT 2"/>
    <property type="match status" value="1"/>
</dbReference>
<keyword evidence="7" id="KW-0472">Membrane</keyword>